<feature type="region of interest" description="Disordered" evidence="1">
    <location>
        <begin position="55"/>
        <end position="93"/>
    </location>
</feature>
<name>A0A6C0ESM0_9ZZZZ</name>
<sequence>MSLTPPIIFNVDVIADKDKVLEAKIVSVKDSATPPVTKSDATGLSQAFAQVVELLPKSKGGSSSQSSRGGKSRKGKKSKGGKSRKSRKSLRKK</sequence>
<reference evidence="2" key="1">
    <citation type="journal article" date="2020" name="Nature">
        <title>Giant virus diversity and host interactions through global metagenomics.</title>
        <authorList>
            <person name="Schulz F."/>
            <person name="Roux S."/>
            <person name="Paez-Espino D."/>
            <person name="Jungbluth S."/>
            <person name="Walsh D.A."/>
            <person name="Denef V.J."/>
            <person name="McMahon K.D."/>
            <person name="Konstantinidis K.T."/>
            <person name="Eloe-Fadrosh E.A."/>
            <person name="Kyrpides N.C."/>
            <person name="Woyke T."/>
        </authorList>
    </citation>
    <scope>NUCLEOTIDE SEQUENCE</scope>
    <source>
        <strain evidence="2">GVMAG-M-3300009155-48</strain>
    </source>
</reference>
<feature type="compositionally biased region" description="Basic residues" evidence="1">
    <location>
        <begin position="70"/>
        <end position="93"/>
    </location>
</feature>
<evidence type="ECO:0000313" key="2">
    <source>
        <dbReference type="EMBL" id="QHT31513.1"/>
    </source>
</evidence>
<evidence type="ECO:0000256" key="1">
    <source>
        <dbReference type="SAM" id="MobiDB-lite"/>
    </source>
</evidence>
<proteinExistence type="predicted"/>
<organism evidence="2">
    <name type="scientific">viral metagenome</name>
    <dbReference type="NCBI Taxonomy" id="1070528"/>
    <lineage>
        <taxon>unclassified sequences</taxon>
        <taxon>metagenomes</taxon>
        <taxon>organismal metagenomes</taxon>
    </lineage>
</organism>
<accession>A0A6C0ESM0</accession>
<dbReference type="AlphaFoldDB" id="A0A6C0ESM0"/>
<protein>
    <submittedName>
        <fullName evidence="2">Uncharacterized protein</fullName>
    </submittedName>
</protein>
<dbReference type="EMBL" id="MN738924">
    <property type="protein sequence ID" value="QHT31513.1"/>
    <property type="molecule type" value="Genomic_DNA"/>
</dbReference>
<feature type="compositionally biased region" description="Low complexity" evidence="1">
    <location>
        <begin position="57"/>
        <end position="69"/>
    </location>
</feature>